<organism evidence="1 2">
    <name type="scientific">Solanum tuberosum</name>
    <name type="common">Potato</name>
    <dbReference type="NCBI Taxonomy" id="4113"/>
    <lineage>
        <taxon>Eukaryota</taxon>
        <taxon>Viridiplantae</taxon>
        <taxon>Streptophyta</taxon>
        <taxon>Embryophyta</taxon>
        <taxon>Tracheophyta</taxon>
        <taxon>Spermatophyta</taxon>
        <taxon>Magnoliopsida</taxon>
        <taxon>eudicotyledons</taxon>
        <taxon>Gunneridae</taxon>
        <taxon>Pentapetalae</taxon>
        <taxon>asterids</taxon>
        <taxon>lamiids</taxon>
        <taxon>Solanales</taxon>
        <taxon>Solanaceae</taxon>
        <taxon>Solanoideae</taxon>
        <taxon>Solaneae</taxon>
        <taxon>Solanum</taxon>
    </lineage>
</organism>
<proteinExistence type="predicted"/>
<accession>A0ABQ7UTX7</accession>
<evidence type="ECO:0008006" key="3">
    <source>
        <dbReference type="Google" id="ProtNLM"/>
    </source>
</evidence>
<evidence type="ECO:0000313" key="2">
    <source>
        <dbReference type="Proteomes" id="UP000826656"/>
    </source>
</evidence>
<name>A0ABQ7UTX7_SOLTU</name>
<dbReference type="EMBL" id="JAIVGD010000018">
    <property type="protein sequence ID" value="KAH0754195.1"/>
    <property type="molecule type" value="Genomic_DNA"/>
</dbReference>
<comment type="caution">
    <text evidence="1">The sequence shown here is derived from an EMBL/GenBank/DDBJ whole genome shotgun (WGS) entry which is preliminary data.</text>
</comment>
<evidence type="ECO:0000313" key="1">
    <source>
        <dbReference type="EMBL" id="KAH0754195.1"/>
    </source>
</evidence>
<reference evidence="1 2" key="1">
    <citation type="journal article" date="2021" name="bioRxiv">
        <title>Chromosome-scale and haplotype-resolved genome assembly of a tetraploid potato cultivar.</title>
        <authorList>
            <person name="Sun H."/>
            <person name="Jiao W.-B."/>
            <person name="Krause K."/>
            <person name="Campoy J.A."/>
            <person name="Goel M."/>
            <person name="Folz-Donahue K."/>
            <person name="Kukat C."/>
            <person name="Huettel B."/>
            <person name="Schneeberger K."/>
        </authorList>
    </citation>
    <scope>NUCLEOTIDE SEQUENCE [LARGE SCALE GENOMIC DNA]</scope>
    <source>
        <strain evidence="1">SolTubOtavaFocal</strain>
        <tissue evidence="1">Leaves</tissue>
    </source>
</reference>
<keyword evidence="2" id="KW-1185">Reference proteome</keyword>
<protein>
    <recommendedName>
        <fullName evidence="3">RNase H family protein</fullName>
    </recommendedName>
</protein>
<dbReference type="Proteomes" id="UP000826656">
    <property type="component" value="Unassembled WGS sequence"/>
</dbReference>
<sequence length="85" mass="9823">MQMKFKYFNIPKAWPHMVALLEGYRPKFQFKMVKWYPPPSDWWKCNTDGASTCNSLPSAAAFSVRNHEGDRFGAKGVKIPNTQQI</sequence>
<gene>
    <name evidence="1" type="ORF">KY290_024465</name>
</gene>